<dbReference type="SMART" id="SM01060">
    <property type="entry name" value="Catalase"/>
    <property type="match status" value="1"/>
</dbReference>
<dbReference type="InterPro" id="IPR024712">
    <property type="entry name" value="Catalase_clade2"/>
</dbReference>
<evidence type="ECO:0000313" key="17">
    <source>
        <dbReference type="EMBL" id="KAI9632411.1"/>
    </source>
</evidence>
<dbReference type="GO" id="GO:0004096">
    <property type="term" value="F:catalase activity"/>
    <property type="evidence" value="ECO:0007669"/>
    <property type="project" value="UniProtKB-UniRule"/>
</dbReference>
<keyword evidence="8 10" id="KW-0408">Iron</keyword>
<reference evidence="17" key="1">
    <citation type="journal article" date="2022" name="G3 (Bethesda)">
        <title>High quality genome of the basidiomycete yeast Dioszegia hungarica PDD-24b-2 isolated from cloud water.</title>
        <authorList>
            <person name="Jarrige D."/>
            <person name="Haridas S."/>
            <person name="Bleykasten-Grosshans C."/>
            <person name="Joly M."/>
            <person name="Nadalig T."/>
            <person name="Sancelme M."/>
            <person name="Vuilleumier S."/>
            <person name="Grigoriev I.V."/>
            <person name="Amato P."/>
            <person name="Bringel F."/>
        </authorList>
    </citation>
    <scope>NUCLEOTIDE SEQUENCE</scope>
    <source>
        <strain evidence="17">PDD-24b-2</strain>
    </source>
</reference>
<dbReference type="Gene3D" id="2.40.180.10">
    <property type="entry name" value="Catalase core domain"/>
    <property type="match status" value="1"/>
</dbReference>
<organism evidence="17 18">
    <name type="scientific">Dioszegia hungarica</name>
    <dbReference type="NCBI Taxonomy" id="4972"/>
    <lineage>
        <taxon>Eukaryota</taxon>
        <taxon>Fungi</taxon>
        <taxon>Dikarya</taxon>
        <taxon>Basidiomycota</taxon>
        <taxon>Agaricomycotina</taxon>
        <taxon>Tremellomycetes</taxon>
        <taxon>Tremellales</taxon>
        <taxon>Bulleribasidiaceae</taxon>
        <taxon>Dioszegia</taxon>
    </lineage>
</organism>
<comment type="function">
    <text evidence="10">Occurs in almost all aerobically respiring organisms and serves to protect cells from the toxic effects of hydrogen peroxide.</text>
</comment>
<dbReference type="Pfam" id="PF00199">
    <property type="entry name" value="Catalase"/>
    <property type="match status" value="1"/>
</dbReference>
<dbReference type="PROSITE" id="PS00437">
    <property type="entry name" value="CATALASE_1"/>
    <property type="match status" value="1"/>
</dbReference>
<keyword evidence="9 10" id="KW-0376">Hydrogen peroxide</keyword>
<evidence type="ECO:0000256" key="11">
    <source>
        <dbReference type="PIRSR" id="PIRSR038927-1"/>
    </source>
</evidence>
<comment type="catalytic activity">
    <reaction evidence="10 13">
        <text>2 H2O2 = O2 + 2 H2O</text>
        <dbReference type="Rhea" id="RHEA:20309"/>
        <dbReference type="ChEBI" id="CHEBI:15377"/>
        <dbReference type="ChEBI" id="CHEBI:15379"/>
        <dbReference type="ChEBI" id="CHEBI:16240"/>
        <dbReference type="EC" id="1.11.1.6"/>
    </reaction>
</comment>
<evidence type="ECO:0000256" key="1">
    <source>
        <dbReference type="ARBA" id="ARBA00001971"/>
    </source>
</evidence>
<evidence type="ECO:0000256" key="4">
    <source>
        <dbReference type="ARBA" id="ARBA00022559"/>
    </source>
</evidence>
<evidence type="ECO:0000256" key="7">
    <source>
        <dbReference type="ARBA" id="ARBA00023002"/>
    </source>
</evidence>
<dbReference type="InterPro" id="IPR011614">
    <property type="entry name" value="Catalase_core"/>
</dbReference>
<accession>A0AA38H4H2</accession>
<dbReference type="Gene3D" id="1.20.1370.20">
    <property type="match status" value="1"/>
</dbReference>
<keyword evidence="5 10" id="KW-0349">Heme</keyword>
<feature type="binding site" description="axial binding residue" evidence="12">
    <location>
        <position position="369"/>
    </location>
    <ligand>
        <name>heme</name>
        <dbReference type="ChEBI" id="CHEBI:30413"/>
    </ligand>
    <ligandPart>
        <name>Fe</name>
        <dbReference type="ChEBI" id="CHEBI:18248"/>
    </ligandPart>
</feature>
<feature type="active site" evidence="11">
    <location>
        <position position="82"/>
    </location>
</feature>
<dbReference type="EMBL" id="JAKWFO010000014">
    <property type="protein sequence ID" value="KAI9632411.1"/>
    <property type="molecule type" value="Genomic_DNA"/>
</dbReference>
<dbReference type="InterPro" id="IPR043156">
    <property type="entry name" value="Catalase_clade2_helical"/>
</dbReference>
<keyword evidence="6 10" id="KW-0479">Metal-binding</keyword>
<dbReference type="Proteomes" id="UP001164286">
    <property type="component" value="Unassembled WGS sequence"/>
</dbReference>
<dbReference type="GO" id="GO:0042744">
    <property type="term" value="P:hydrogen peroxide catabolic process"/>
    <property type="evidence" value="ECO:0007669"/>
    <property type="project" value="UniProtKB-UniRule"/>
</dbReference>
<dbReference type="PANTHER" id="PTHR42821">
    <property type="entry name" value="CATALASE"/>
    <property type="match status" value="1"/>
</dbReference>
<evidence type="ECO:0000256" key="6">
    <source>
        <dbReference type="ARBA" id="ARBA00022723"/>
    </source>
</evidence>
<evidence type="ECO:0000313" key="18">
    <source>
        <dbReference type="Proteomes" id="UP001164286"/>
    </source>
</evidence>
<proteinExistence type="inferred from homology"/>
<dbReference type="GO" id="GO:0046872">
    <property type="term" value="F:metal ion binding"/>
    <property type="evidence" value="ECO:0007669"/>
    <property type="project" value="UniProtKB-KW"/>
</dbReference>
<dbReference type="PRINTS" id="PR00067">
    <property type="entry name" value="CATALASE"/>
</dbReference>
<comment type="cofactor">
    <cofactor evidence="1 10 12">
        <name>heme</name>
        <dbReference type="ChEBI" id="CHEBI:30413"/>
    </cofactor>
</comment>
<dbReference type="PROSITE" id="PS51402">
    <property type="entry name" value="CATALASE_3"/>
    <property type="match status" value="1"/>
</dbReference>
<dbReference type="GO" id="GO:0020037">
    <property type="term" value="F:heme binding"/>
    <property type="evidence" value="ECO:0007669"/>
    <property type="project" value="UniProtKB-UniRule"/>
</dbReference>
<keyword evidence="7 10" id="KW-0560">Oxidoreductase</keyword>
<evidence type="ECO:0000256" key="2">
    <source>
        <dbReference type="ARBA" id="ARBA00005329"/>
    </source>
</evidence>
<evidence type="ECO:0000256" key="3">
    <source>
        <dbReference type="ARBA" id="ARBA00012314"/>
    </source>
</evidence>
<evidence type="ECO:0000259" key="16">
    <source>
        <dbReference type="SMART" id="SM01060"/>
    </source>
</evidence>
<keyword evidence="4 10" id="KW-0575">Peroxidase</keyword>
<evidence type="ECO:0000256" key="13">
    <source>
        <dbReference type="RuleBase" id="RU000498"/>
    </source>
</evidence>
<gene>
    <name evidence="17" type="ORF">MKK02DRAFT_35344</name>
</gene>
<dbReference type="SUPFAM" id="SSF52317">
    <property type="entry name" value="Class I glutamine amidotransferase-like"/>
    <property type="match status" value="1"/>
</dbReference>
<comment type="caution">
    <text evidence="17">The sequence shown here is derived from an EMBL/GenBank/DDBJ whole genome shotgun (WGS) entry which is preliminary data.</text>
</comment>
<dbReference type="Gene3D" id="3.40.50.880">
    <property type="match status" value="1"/>
</dbReference>
<feature type="region of interest" description="Disordered" evidence="15">
    <location>
        <begin position="397"/>
        <end position="429"/>
    </location>
</feature>
<dbReference type="GO" id="GO:0005829">
    <property type="term" value="C:cytosol"/>
    <property type="evidence" value="ECO:0007669"/>
    <property type="project" value="TreeGrafter"/>
</dbReference>
<keyword evidence="18" id="KW-1185">Reference proteome</keyword>
<dbReference type="InterPro" id="IPR018028">
    <property type="entry name" value="Catalase"/>
</dbReference>
<comment type="similarity">
    <text evidence="2 10 13">Belongs to the catalase family.</text>
</comment>
<evidence type="ECO:0000256" key="8">
    <source>
        <dbReference type="ARBA" id="ARBA00023004"/>
    </source>
</evidence>
<dbReference type="InterPro" id="IPR002226">
    <property type="entry name" value="Catalase_haem_BS"/>
</dbReference>
<name>A0AA38H4H2_9TREE</name>
<evidence type="ECO:0000256" key="12">
    <source>
        <dbReference type="PIRSR" id="PIRSR038927-2"/>
    </source>
</evidence>
<dbReference type="InterPro" id="IPR041399">
    <property type="entry name" value="Catalase_large_C"/>
</dbReference>
<dbReference type="InterPro" id="IPR020835">
    <property type="entry name" value="Catalase_sf"/>
</dbReference>
<evidence type="ECO:0000256" key="10">
    <source>
        <dbReference type="PIRNR" id="PIRNR038927"/>
    </source>
</evidence>
<dbReference type="CDD" id="cd03132">
    <property type="entry name" value="GATase1_catalase"/>
    <property type="match status" value="1"/>
</dbReference>
<dbReference type="RefSeq" id="XP_052942188.1">
    <property type="nucleotide sequence ID" value="XM_053089154.1"/>
</dbReference>
<dbReference type="SUPFAM" id="SSF56634">
    <property type="entry name" value="Heme-dependent catalase-like"/>
    <property type="match status" value="1"/>
</dbReference>
<dbReference type="Pfam" id="PF18011">
    <property type="entry name" value="Catalase_C"/>
    <property type="match status" value="1"/>
</dbReference>
<evidence type="ECO:0000256" key="5">
    <source>
        <dbReference type="ARBA" id="ARBA00022617"/>
    </source>
</evidence>
<dbReference type="PIRSF" id="PIRSF038927">
    <property type="entry name" value="Catalase_clade2"/>
    <property type="match status" value="1"/>
</dbReference>
<dbReference type="Pfam" id="PF06628">
    <property type="entry name" value="Catalase-rel"/>
    <property type="match status" value="1"/>
</dbReference>
<dbReference type="GeneID" id="77728359"/>
<dbReference type="AlphaFoldDB" id="A0AA38H4H2"/>
<dbReference type="EC" id="1.11.1.6" evidence="3 10"/>
<feature type="active site" evidence="11">
    <location>
        <position position="155"/>
    </location>
</feature>
<evidence type="ECO:0000256" key="15">
    <source>
        <dbReference type="SAM" id="MobiDB-lite"/>
    </source>
</evidence>
<sequence length="711" mass="79123">MAQIVEKVVNATVGDAKTRQMESFTLDENSKTPLTTYFGAKISDTDHAIKAGNRGPTILNDHHNREKISHFDHERIPERAVHARGAGAFGEFKLHTPLTGLTTAKVLTDTSKTTPAYVRFSTVGGSRGSADTVRDPRGFAVRMYTDEGNWDIVGNNMPVFFVQEAIKFVDLVHAVKPEPHNEIPQAQTAHDNAWDFMSLHEQTTHMQTWILSDRAIPRSFRMMQGFGVHTFKLLDENNKSTFVKYHWTPHLGTHSLVWDEALKLNGQDPDFHRRDLYDAIEAGAYPKWELGVQIIKEEDEHKFDFDILDSTKLIPEDLVPVQNIGTLTLNRNPTDYFTEVEQVAFCTSHIVPGQDHSNDPLLAGRNFSYLDTQISRLGVNHNFLPVNRPVCPFATNQRDGKGAFNSRRNRTAYHPNRHDALPMSAPEESLRHHEEKVEGIQTRLNGPKFQEYTDQATLFYNSMSEPEKEHMLSAAQFELSKCSEHEVHQAAIDRYNLIDHDFAVKVAEVFPHITVKPAVKPNHGRKSAFLSQVTGKNQTFTAEGRKVGIYLLPGYEFASVAAIQKALQAAGVMAKIVSAQTGAIKGSNGQSLDAEFNFENSRSTHFDAIIFAGGADASYAKKLKTGRLIHAAREAFMHKKAIGATGNTVEWLADIALPGEFSAGVKTGGISLEKGVLIAPEVGTGAEFSKSFIDAVAKHRVWEREVDHIAA</sequence>
<dbReference type="InterPro" id="IPR010582">
    <property type="entry name" value="Catalase_immune_responsive"/>
</dbReference>
<dbReference type="PROSITE" id="PS00438">
    <property type="entry name" value="CATALASE_2"/>
    <property type="match status" value="1"/>
</dbReference>
<dbReference type="InterPro" id="IPR024708">
    <property type="entry name" value="Catalase_AS"/>
</dbReference>
<comment type="function">
    <text evidence="14">Catalyzes the degradation of hydrogen peroxide (H(2)O(2)) generated by peroxisomal oxidases to water and oxygen, thereby protecting cells from the toxic effects of hydrogen peroxide.</text>
</comment>
<dbReference type="PANTHER" id="PTHR42821:SF1">
    <property type="entry name" value="CATALASE-B"/>
    <property type="match status" value="1"/>
</dbReference>
<dbReference type="FunFam" id="2.40.180.10:FF:000003">
    <property type="entry name" value="Catalase"/>
    <property type="match status" value="1"/>
</dbReference>
<evidence type="ECO:0000256" key="9">
    <source>
        <dbReference type="ARBA" id="ARBA00023324"/>
    </source>
</evidence>
<dbReference type="GO" id="GO:0006979">
    <property type="term" value="P:response to oxidative stress"/>
    <property type="evidence" value="ECO:0007669"/>
    <property type="project" value="InterPro"/>
</dbReference>
<evidence type="ECO:0000256" key="14">
    <source>
        <dbReference type="RuleBase" id="RU004142"/>
    </source>
</evidence>
<feature type="domain" description="Catalase core" evidence="16">
    <location>
        <begin position="35"/>
        <end position="422"/>
    </location>
</feature>
<protein>
    <recommendedName>
        <fullName evidence="3 10">Catalase</fullName>
        <ecNumber evidence="3 10">1.11.1.6</ecNumber>
    </recommendedName>
</protein>
<dbReference type="InterPro" id="IPR029062">
    <property type="entry name" value="Class_I_gatase-like"/>
</dbReference>